<dbReference type="GO" id="GO:0016616">
    <property type="term" value="F:oxidoreductase activity, acting on the CH-OH group of donors, NAD or NADP as acceptor"/>
    <property type="evidence" value="ECO:0007669"/>
    <property type="project" value="TreeGrafter"/>
</dbReference>
<protein>
    <submittedName>
        <fullName evidence="4">Mannitol dehydrogenase</fullName>
    </submittedName>
</protein>
<dbReference type="PANTHER" id="PTHR43362:SF1">
    <property type="entry name" value="MANNITOL DEHYDROGENASE 2-RELATED"/>
    <property type="match status" value="1"/>
</dbReference>
<dbReference type="OrthoDB" id="271711at2"/>
<evidence type="ECO:0000256" key="1">
    <source>
        <dbReference type="ARBA" id="ARBA00023002"/>
    </source>
</evidence>
<dbReference type="SUPFAM" id="SSF48179">
    <property type="entry name" value="6-phosphogluconate dehydrogenase C-terminal domain-like"/>
    <property type="match status" value="1"/>
</dbReference>
<dbReference type="InterPro" id="IPR013118">
    <property type="entry name" value="Mannitol_DH_C"/>
</dbReference>
<dbReference type="InterPro" id="IPR050988">
    <property type="entry name" value="Mannitol_DH/Oxidoreductase"/>
</dbReference>
<keyword evidence="1" id="KW-0560">Oxidoreductase</keyword>
<comment type="caution">
    <text evidence="4">The sequence shown here is derived from an EMBL/GenBank/DDBJ whole genome shotgun (WGS) entry which is preliminary data.</text>
</comment>
<dbReference type="PRINTS" id="PR00084">
    <property type="entry name" value="MTLDHDRGNASE"/>
</dbReference>
<dbReference type="InterPro" id="IPR013328">
    <property type="entry name" value="6PGD_dom2"/>
</dbReference>
<keyword evidence="5" id="KW-1185">Reference proteome</keyword>
<gene>
    <name evidence="4" type="ORF">AU381_20560</name>
</gene>
<dbReference type="Pfam" id="PF08125">
    <property type="entry name" value="Mannitol_dh_C"/>
    <property type="match status" value="1"/>
</dbReference>
<name>A0A178XNM8_9HYPH</name>
<dbReference type="InterPro" id="IPR036291">
    <property type="entry name" value="NAD(P)-bd_dom_sf"/>
</dbReference>
<dbReference type="AlphaFoldDB" id="A0A178XNM8"/>
<dbReference type="InterPro" id="IPR008927">
    <property type="entry name" value="6-PGluconate_DH-like_C_sf"/>
</dbReference>
<sequence length="487" mass="53298">MRLSRLTLDRLPEGVGRPGYDPTCVIIGIVHLGIGAFHRAHQAVFTEAVLADDPAWGISGVSLRSPDTRDALKPQDGLYTLKIQDGQGEQLQVVGSIVELLCAPEDPEAVLRRMADPATRIVSLTITEKGYCHNPATGTLDENHPDIVHDLGNPRQPRSAVGFIVEALARRKRAGIAPFTLLCCDNLPSNGHVLKRVVTRFAELRDPVLADLAHGISCPSTMVDRIVPATTDSDRDAIATALGLEDAWPIMTEPFQQWVIEDDFPLGRPAWEEAGAVFVDDVAVFEMMKLRLLNGSHSTLAYLGYLAGAETVAEAMALPGMEALIEGLMREEATPTLPPLQGIDLAAYRADLLRRFRNPKLRHRTWQIAMDGSQKLPQRLLGTIRDRLKAGAGYSRLALGVAAWMRYARGLDERGQAIDVRDPHAARIAGLVRDVVEPERIVDAYLTMQDVFDADLATSAPFRLALVRALTRLVEEGSAATLRAYAR</sequence>
<dbReference type="PANTHER" id="PTHR43362">
    <property type="entry name" value="MANNITOL DEHYDROGENASE DSF1-RELATED"/>
    <property type="match status" value="1"/>
</dbReference>
<dbReference type="Gene3D" id="3.40.50.720">
    <property type="entry name" value="NAD(P)-binding Rossmann-like Domain"/>
    <property type="match status" value="1"/>
</dbReference>
<evidence type="ECO:0000259" key="3">
    <source>
        <dbReference type="Pfam" id="PF08125"/>
    </source>
</evidence>
<evidence type="ECO:0000313" key="4">
    <source>
        <dbReference type="EMBL" id="OAP36860.1"/>
    </source>
</evidence>
<dbReference type="SUPFAM" id="SSF51735">
    <property type="entry name" value="NAD(P)-binding Rossmann-fold domains"/>
    <property type="match status" value="1"/>
</dbReference>
<dbReference type="EMBL" id="LPUX01000064">
    <property type="protein sequence ID" value="OAP36860.1"/>
    <property type="molecule type" value="Genomic_DNA"/>
</dbReference>
<evidence type="ECO:0000259" key="2">
    <source>
        <dbReference type="Pfam" id="PF01232"/>
    </source>
</evidence>
<dbReference type="Pfam" id="PF01232">
    <property type="entry name" value="Mannitol_dh"/>
    <property type="match status" value="1"/>
</dbReference>
<feature type="domain" description="Mannitol dehydrogenase N-terminal" evidence="2">
    <location>
        <begin position="28"/>
        <end position="272"/>
    </location>
</feature>
<proteinExistence type="predicted"/>
<evidence type="ECO:0000313" key="5">
    <source>
        <dbReference type="Proteomes" id="UP000094025"/>
    </source>
</evidence>
<dbReference type="InterPro" id="IPR000669">
    <property type="entry name" value="Mannitol_DH"/>
</dbReference>
<reference evidence="4 5" key="1">
    <citation type="journal article" date="2016" name="Int. J. Syst. Evol. Microbiol.">
        <title>Ensifer glycinis sp. nov., an novel rhizobial species associated with Glycine spp.</title>
        <authorList>
            <person name="Yan H."/>
            <person name="Yan J."/>
            <person name="Sui X.H."/>
            <person name="Wang E.T."/>
            <person name="Chen W.X."/>
            <person name="Zhang X.X."/>
            <person name="Chen W.F."/>
        </authorList>
    </citation>
    <scope>NUCLEOTIDE SEQUENCE [LARGE SCALE GENOMIC DNA]</scope>
    <source>
        <strain evidence="4 5">CCBAU 23380</strain>
    </source>
</reference>
<dbReference type="Proteomes" id="UP000094025">
    <property type="component" value="Unassembled WGS sequence"/>
</dbReference>
<dbReference type="RefSeq" id="WP_064244083.1">
    <property type="nucleotide sequence ID" value="NZ_LPUX01000064.1"/>
</dbReference>
<organism evidence="4 5">
    <name type="scientific">Sinorhizobium glycinis</name>
    <dbReference type="NCBI Taxonomy" id="1472378"/>
    <lineage>
        <taxon>Bacteria</taxon>
        <taxon>Pseudomonadati</taxon>
        <taxon>Pseudomonadota</taxon>
        <taxon>Alphaproteobacteria</taxon>
        <taxon>Hyphomicrobiales</taxon>
        <taxon>Rhizobiaceae</taxon>
        <taxon>Sinorhizobium/Ensifer group</taxon>
        <taxon>Sinorhizobium</taxon>
    </lineage>
</organism>
<dbReference type="STRING" id="1472378.AU381_20560"/>
<accession>A0A178XNM8</accession>
<feature type="domain" description="Mannitol dehydrogenase C-terminal" evidence="3">
    <location>
        <begin position="281"/>
        <end position="472"/>
    </location>
</feature>
<dbReference type="Gene3D" id="1.10.1040.10">
    <property type="entry name" value="N-(1-d-carboxylethyl)-l-norvaline Dehydrogenase, domain 2"/>
    <property type="match status" value="1"/>
</dbReference>
<dbReference type="InterPro" id="IPR013131">
    <property type="entry name" value="Mannitol_DH_N"/>
</dbReference>